<proteinExistence type="inferred from homology"/>
<keyword evidence="4" id="KW-0812">Transmembrane</keyword>
<dbReference type="InterPro" id="IPR039910">
    <property type="entry name" value="D15-like"/>
</dbReference>
<dbReference type="PANTHER" id="PTHR12815:SF18">
    <property type="entry name" value="SORTING AND ASSEMBLY MACHINERY COMPONENT 50 HOMOLOG"/>
    <property type="match status" value="1"/>
</dbReference>
<evidence type="ECO:0000256" key="3">
    <source>
        <dbReference type="ARBA" id="ARBA00022452"/>
    </source>
</evidence>
<dbReference type="Proteomes" id="UP000708208">
    <property type="component" value="Unassembled WGS sequence"/>
</dbReference>
<comment type="subcellular location">
    <subcellularLocation>
        <location evidence="1">Mitochondrion outer membrane</location>
        <topology evidence="1">Multi-pass membrane protein</topology>
    </subcellularLocation>
</comment>
<reference evidence="9" key="1">
    <citation type="submission" date="2021-06" db="EMBL/GenBank/DDBJ databases">
        <authorList>
            <person name="Hodson N. C."/>
            <person name="Mongue J. A."/>
            <person name="Jaron S. K."/>
        </authorList>
    </citation>
    <scope>NUCLEOTIDE SEQUENCE</scope>
</reference>
<evidence type="ECO:0000313" key="9">
    <source>
        <dbReference type="EMBL" id="CAG7718487.1"/>
    </source>
</evidence>
<evidence type="ECO:0000259" key="8">
    <source>
        <dbReference type="PROSITE" id="PS51779"/>
    </source>
</evidence>
<evidence type="ECO:0000256" key="5">
    <source>
        <dbReference type="ARBA" id="ARBA00022787"/>
    </source>
</evidence>
<protein>
    <recommendedName>
        <fullName evidence="8">POTRA domain-containing protein</fullName>
    </recommendedName>
</protein>
<keyword evidence="5" id="KW-1000">Mitochondrion outer membrane</keyword>
<gene>
    <name evidence="9" type="ORF">AFUS01_LOCUS7875</name>
</gene>
<dbReference type="GO" id="GO:0033108">
    <property type="term" value="P:mitochondrial respiratory chain complex assembly"/>
    <property type="evidence" value="ECO:0007669"/>
    <property type="project" value="TreeGrafter"/>
</dbReference>
<dbReference type="GO" id="GO:0045040">
    <property type="term" value="P:protein insertion into mitochondrial outer membrane"/>
    <property type="evidence" value="ECO:0007669"/>
    <property type="project" value="TreeGrafter"/>
</dbReference>
<dbReference type="OrthoDB" id="1724197at2759"/>
<feature type="domain" description="POTRA" evidence="8">
    <location>
        <begin position="11"/>
        <end position="91"/>
    </location>
</feature>
<dbReference type="Pfam" id="PF01103">
    <property type="entry name" value="Omp85"/>
    <property type="match status" value="1"/>
</dbReference>
<dbReference type="InterPro" id="IPR034746">
    <property type="entry name" value="POTRA"/>
</dbReference>
<evidence type="ECO:0000313" key="10">
    <source>
        <dbReference type="Proteomes" id="UP000708208"/>
    </source>
</evidence>
<dbReference type="EMBL" id="CAJVCH010053799">
    <property type="protein sequence ID" value="CAG7718487.1"/>
    <property type="molecule type" value="Genomic_DNA"/>
</dbReference>
<evidence type="ECO:0000256" key="1">
    <source>
        <dbReference type="ARBA" id="ARBA00004374"/>
    </source>
</evidence>
<organism evidence="9 10">
    <name type="scientific">Allacma fusca</name>
    <dbReference type="NCBI Taxonomy" id="39272"/>
    <lineage>
        <taxon>Eukaryota</taxon>
        <taxon>Metazoa</taxon>
        <taxon>Ecdysozoa</taxon>
        <taxon>Arthropoda</taxon>
        <taxon>Hexapoda</taxon>
        <taxon>Collembola</taxon>
        <taxon>Symphypleona</taxon>
        <taxon>Sminthuridae</taxon>
        <taxon>Allacma</taxon>
    </lineage>
</organism>
<evidence type="ECO:0000256" key="7">
    <source>
        <dbReference type="ARBA" id="ARBA00023136"/>
    </source>
</evidence>
<dbReference type="InterPro" id="IPR000184">
    <property type="entry name" value="Bac_surfAg_D15"/>
</dbReference>
<dbReference type="PROSITE" id="PS51779">
    <property type="entry name" value="POTRA"/>
    <property type="match status" value="1"/>
</dbReference>
<evidence type="ECO:0000256" key="6">
    <source>
        <dbReference type="ARBA" id="ARBA00023128"/>
    </source>
</evidence>
<keyword evidence="7" id="KW-0472">Membrane</keyword>
<name>A0A8J2NU50_9HEXA</name>
<keyword evidence="6" id="KW-0496">Mitochondrion</keyword>
<sequence length="439" mass="48637">MSNPSYDHVPVRVDSINIEGLGRTKDDYVRRFIGDLFKASNFSELAYLATEVGKKLETIGCFNKVNVIIDTSKSPEASSYDYDVTYVVNESKRIAGGINTVIGSNEGSIILSSRLPNVVGRGERISFEHAFGSNNKSSHLSFAKPIPQLSSSETSITFYQNKISNVQGGFSVFSRGSLFDFCFGSVQRVKHNMQWEGTWRELEAASRLTSFAIREQSGHSFKSALRHIMTVDHRDQPIFPNQGIFLRLSQEYAGAGGDVAYLKNESDLQVNIPLPFELVLQGAFRFGVFRPLDEFPAYNSSDLFFLGGPHSLRGFEMKSLGPRSGSEVLGGKSYWSSGVHLYAPLPFAFGKGSFGDYCRTHLFVNAGNITEQSFSFQGDEIKASLENLVADYKAAYGLGLAIRLGQIARIEINYCWPLRFSSVDKIVRGMQLGIGVEFI</sequence>
<comment type="caution">
    <text evidence="9">The sequence shown here is derived from an EMBL/GenBank/DDBJ whole genome shotgun (WGS) entry which is preliminary data.</text>
</comment>
<accession>A0A8J2NU50</accession>
<dbReference type="GO" id="GO:0005741">
    <property type="term" value="C:mitochondrial outer membrane"/>
    <property type="evidence" value="ECO:0007669"/>
    <property type="project" value="UniProtKB-SubCell"/>
</dbReference>
<dbReference type="FunFam" id="2.40.160.50:FF:000002">
    <property type="entry name" value="sorting and assembly machinery component 50 homolog"/>
    <property type="match status" value="1"/>
</dbReference>
<keyword evidence="10" id="KW-1185">Reference proteome</keyword>
<comment type="similarity">
    <text evidence="2">Belongs to the SAM50/omp85 family.</text>
</comment>
<dbReference type="AlphaFoldDB" id="A0A8J2NU50"/>
<evidence type="ECO:0000256" key="2">
    <source>
        <dbReference type="ARBA" id="ARBA00010913"/>
    </source>
</evidence>
<dbReference type="PANTHER" id="PTHR12815">
    <property type="entry name" value="SORTING AND ASSEMBLY MACHINERY SAMM50 PROTEIN FAMILY MEMBER"/>
    <property type="match status" value="1"/>
</dbReference>
<keyword evidence="3" id="KW-1134">Transmembrane beta strand</keyword>
<evidence type="ECO:0000256" key="4">
    <source>
        <dbReference type="ARBA" id="ARBA00022692"/>
    </source>
</evidence>